<keyword evidence="7" id="KW-0326">Glycosidase</keyword>
<dbReference type="InterPro" id="IPR036908">
    <property type="entry name" value="RlpA-like_sf"/>
</dbReference>
<dbReference type="AlphaFoldDB" id="A0A6A5T0G9"/>
<evidence type="ECO:0000256" key="5">
    <source>
        <dbReference type="ARBA" id="ARBA00023001"/>
    </source>
</evidence>
<evidence type="ECO:0000256" key="9">
    <source>
        <dbReference type="SAM" id="SignalP"/>
    </source>
</evidence>
<evidence type="ECO:0000256" key="2">
    <source>
        <dbReference type="ARBA" id="ARBA00007793"/>
    </source>
</evidence>
<evidence type="ECO:0000256" key="1">
    <source>
        <dbReference type="ARBA" id="ARBA00000966"/>
    </source>
</evidence>
<dbReference type="InterPro" id="IPR052288">
    <property type="entry name" value="GH45_Enzymes"/>
</dbReference>
<dbReference type="SUPFAM" id="SSF50685">
    <property type="entry name" value="Barwin-like endoglucanases"/>
    <property type="match status" value="1"/>
</dbReference>
<dbReference type="OrthoDB" id="10035502at2759"/>
<dbReference type="EC" id="3.2.1.4" evidence="3"/>
<dbReference type="PANTHER" id="PTHR39730:SF1">
    <property type="entry name" value="ENDOGLUCANASE 1"/>
    <property type="match status" value="1"/>
</dbReference>
<keyword evidence="6" id="KW-0119">Carbohydrate metabolism</keyword>
<evidence type="ECO:0000256" key="8">
    <source>
        <dbReference type="ARBA" id="ARBA00023326"/>
    </source>
</evidence>
<evidence type="ECO:0000256" key="4">
    <source>
        <dbReference type="ARBA" id="ARBA00022801"/>
    </source>
</evidence>
<dbReference type="InterPro" id="IPR000334">
    <property type="entry name" value="Glyco_hydro_45"/>
</dbReference>
<sequence>MTLHYFRHIALTLELFAVVAQSANLNYSGEAITTRFWDCCKPSCGWAGKAQFSSPVVSCTADDKPTDFSAGTGCNGGSAFQCSNQQPWAINDTVSYGFAGVYIIPELTHGGIEDAWCCACYQLDFTSEPLIGKSMIVQASNTAYDISTANRFSLAIPGGNTTSQNACAQQYGVAQSVFGDNMSGVSSTDDCLKLPEDLRAGCRWRFDWFQDASFPSANFRRVVCPAELTAITTCIRNDDKQLAGKTSSARSLTSTTSSTMAVITAILLSIISI</sequence>
<dbReference type="EMBL" id="ML976018">
    <property type="protein sequence ID" value="KAF1944206.1"/>
    <property type="molecule type" value="Genomic_DNA"/>
</dbReference>
<dbReference type="Pfam" id="PF02015">
    <property type="entry name" value="Glyco_hydro_45"/>
    <property type="match status" value="1"/>
</dbReference>
<dbReference type="Gene3D" id="2.40.40.10">
    <property type="entry name" value="RlpA-like domain"/>
    <property type="match status" value="1"/>
</dbReference>
<dbReference type="GO" id="GO:0030245">
    <property type="term" value="P:cellulose catabolic process"/>
    <property type="evidence" value="ECO:0007669"/>
    <property type="project" value="UniProtKB-KW"/>
</dbReference>
<evidence type="ECO:0000259" key="10">
    <source>
        <dbReference type="Pfam" id="PF02015"/>
    </source>
</evidence>
<keyword evidence="4" id="KW-0378">Hydrolase</keyword>
<dbReference type="GO" id="GO:0008810">
    <property type="term" value="F:cellulase activity"/>
    <property type="evidence" value="ECO:0007669"/>
    <property type="project" value="UniProtKB-EC"/>
</dbReference>
<evidence type="ECO:0000313" key="11">
    <source>
        <dbReference type="EMBL" id="KAF1944206.1"/>
    </source>
</evidence>
<reference evidence="11" key="1">
    <citation type="journal article" date="2020" name="Stud. Mycol.">
        <title>101 Dothideomycetes genomes: a test case for predicting lifestyles and emergence of pathogens.</title>
        <authorList>
            <person name="Haridas S."/>
            <person name="Albert R."/>
            <person name="Binder M."/>
            <person name="Bloem J."/>
            <person name="Labutti K."/>
            <person name="Salamov A."/>
            <person name="Andreopoulos B."/>
            <person name="Baker S."/>
            <person name="Barry K."/>
            <person name="Bills G."/>
            <person name="Bluhm B."/>
            <person name="Cannon C."/>
            <person name="Castanera R."/>
            <person name="Culley D."/>
            <person name="Daum C."/>
            <person name="Ezra D."/>
            <person name="Gonzalez J."/>
            <person name="Henrissat B."/>
            <person name="Kuo A."/>
            <person name="Liang C."/>
            <person name="Lipzen A."/>
            <person name="Lutzoni F."/>
            <person name="Magnuson J."/>
            <person name="Mondo S."/>
            <person name="Nolan M."/>
            <person name="Ohm R."/>
            <person name="Pangilinan J."/>
            <person name="Park H.-J."/>
            <person name="Ramirez L."/>
            <person name="Alfaro M."/>
            <person name="Sun H."/>
            <person name="Tritt A."/>
            <person name="Yoshinaga Y."/>
            <person name="Zwiers L.-H."/>
            <person name="Turgeon B."/>
            <person name="Goodwin S."/>
            <person name="Spatafora J."/>
            <person name="Crous P."/>
            <person name="Grigoriev I."/>
        </authorList>
    </citation>
    <scope>NUCLEOTIDE SEQUENCE</scope>
    <source>
        <strain evidence="11">CBS 161.51</strain>
    </source>
</reference>
<name>A0A6A5T0G9_9PLEO</name>
<evidence type="ECO:0000256" key="7">
    <source>
        <dbReference type="ARBA" id="ARBA00023295"/>
    </source>
</evidence>
<gene>
    <name evidence="11" type="ORF">EJ02DRAFT_442725</name>
</gene>
<dbReference type="Proteomes" id="UP000800038">
    <property type="component" value="Unassembled WGS sequence"/>
</dbReference>
<keyword evidence="5" id="KW-0136">Cellulose degradation</keyword>
<organism evidence="11 12">
    <name type="scientific">Clathrospora elynae</name>
    <dbReference type="NCBI Taxonomy" id="706981"/>
    <lineage>
        <taxon>Eukaryota</taxon>
        <taxon>Fungi</taxon>
        <taxon>Dikarya</taxon>
        <taxon>Ascomycota</taxon>
        <taxon>Pezizomycotina</taxon>
        <taxon>Dothideomycetes</taxon>
        <taxon>Pleosporomycetidae</taxon>
        <taxon>Pleosporales</taxon>
        <taxon>Diademaceae</taxon>
        <taxon>Clathrospora</taxon>
    </lineage>
</organism>
<feature type="chain" id="PRO_5025607291" description="cellulase" evidence="9">
    <location>
        <begin position="23"/>
        <end position="273"/>
    </location>
</feature>
<evidence type="ECO:0000256" key="6">
    <source>
        <dbReference type="ARBA" id="ARBA00023277"/>
    </source>
</evidence>
<comment type="similarity">
    <text evidence="2">Belongs to the glycosyl hydrolase 45 (cellulase K) family.</text>
</comment>
<proteinExistence type="inferred from homology"/>
<evidence type="ECO:0000313" key="12">
    <source>
        <dbReference type="Proteomes" id="UP000800038"/>
    </source>
</evidence>
<keyword evidence="8" id="KW-0624">Polysaccharide degradation</keyword>
<keyword evidence="9" id="KW-0732">Signal</keyword>
<dbReference type="PANTHER" id="PTHR39730">
    <property type="entry name" value="ENDOGLUCANASE 1"/>
    <property type="match status" value="1"/>
</dbReference>
<comment type="catalytic activity">
    <reaction evidence="1">
        <text>Endohydrolysis of (1-&gt;4)-beta-D-glucosidic linkages in cellulose, lichenin and cereal beta-D-glucans.</text>
        <dbReference type="EC" id="3.2.1.4"/>
    </reaction>
</comment>
<protein>
    <recommendedName>
        <fullName evidence="3">cellulase</fullName>
        <ecNumber evidence="3">3.2.1.4</ecNumber>
    </recommendedName>
</protein>
<accession>A0A6A5T0G9</accession>
<keyword evidence="12" id="KW-1185">Reference proteome</keyword>
<evidence type="ECO:0000256" key="3">
    <source>
        <dbReference type="ARBA" id="ARBA00012601"/>
    </source>
</evidence>
<feature type="signal peptide" evidence="9">
    <location>
        <begin position="1"/>
        <end position="22"/>
    </location>
</feature>
<feature type="domain" description="Glycosyl hydrolases family 45 active site" evidence="10">
    <location>
        <begin position="32"/>
        <end position="234"/>
    </location>
</feature>